<reference evidence="4 5" key="1">
    <citation type="journal article" date="2016" name="PLoS ONE">
        <title>Comparative Genomics Analysis of Streptococcus tigurinus Strains Identifies Genetic Elements Specifically and Uniquely Present in Highly Virulent Strains.</title>
        <authorList>
            <person name="Diene S.M."/>
            <person name="Francois P."/>
            <person name="Zbinden A."/>
            <person name="Entenza J.M."/>
            <person name="Resch G."/>
        </authorList>
    </citation>
    <scope>NUCLEOTIDE SEQUENCE [LARGE SCALE GENOMIC DNA]</scope>
    <source>
        <strain evidence="4 5">859</strain>
    </source>
</reference>
<dbReference type="AlphaFoldDB" id="A0A1X0X0Y6"/>
<feature type="region of interest" description="Disordered" evidence="1">
    <location>
        <begin position="28"/>
        <end position="60"/>
    </location>
</feature>
<accession>A0A1X0X0Y6</accession>
<evidence type="ECO:0000256" key="1">
    <source>
        <dbReference type="SAM" id="MobiDB-lite"/>
    </source>
</evidence>
<organism evidence="4 5">
    <name type="scientific">Streptococcus oralis subsp. tigurinus</name>
    <dbReference type="NCBI Taxonomy" id="1077464"/>
    <lineage>
        <taxon>Bacteria</taxon>
        <taxon>Bacillati</taxon>
        <taxon>Bacillota</taxon>
        <taxon>Bacilli</taxon>
        <taxon>Lactobacillales</taxon>
        <taxon>Streptococcaceae</taxon>
        <taxon>Streptococcus</taxon>
    </lineage>
</organism>
<comment type="caution">
    <text evidence="4">The sequence shown here is derived from an EMBL/GenBank/DDBJ whole genome shotgun (WGS) entry which is preliminary data.</text>
</comment>
<feature type="chain" id="PRO_5038611441" evidence="2">
    <location>
        <begin position="20"/>
        <end position="174"/>
    </location>
</feature>
<feature type="signal peptide" evidence="2">
    <location>
        <begin position="1"/>
        <end position="19"/>
    </location>
</feature>
<protein>
    <submittedName>
        <fullName evidence="4">DUF4440 domain-containing protein</fullName>
    </submittedName>
</protein>
<evidence type="ECO:0000259" key="3">
    <source>
        <dbReference type="Pfam" id="PF14534"/>
    </source>
</evidence>
<dbReference type="InterPro" id="IPR032710">
    <property type="entry name" value="NTF2-like_dom_sf"/>
</dbReference>
<dbReference type="PROSITE" id="PS51257">
    <property type="entry name" value="PROKAR_LIPOPROTEIN"/>
    <property type="match status" value="1"/>
</dbReference>
<dbReference type="Proteomes" id="UP000192532">
    <property type="component" value="Unassembled WGS sequence"/>
</dbReference>
<evidence type="ECO:0000313" key="4">
    <source>
        <dbReference type="EMBL" id="ORJ32692.1"/>
    </source>
</evidence>
<evidence type="ECO:0000313" key="5">
    <source>
        <dbReference type="Proteomes" id="UP000192532"/>
    </source>
</evidence>
<dbReference type="SUPFAM" id="SSF54427">
    <property type="entry name" value="NTF2-like"/>
    <property type="match status" value="1"/>
</dbReference>
<dbReference type="EMBL" id="LNVH01000002">
    <property type="protein sequence ID" value="ORJ32692.1"/>
    <property type="molecule type" value="Genomic_DNA"/>
</dbReference>
<feature type="compositionally biased region" description="Polar residues" evidence="1">
    <location>
        <begin position="45"/>
        <end position="57"/>
    </location>
</feature>
<name>A0A1X0X0Y6_STROR</name>
<dbReference type="Pfam" id="PF14534">
    <property type="entry name" value="DUF4440"/>
    <property type="match status" value="1"/>
</dbReference>
<evidence type="ECO:0000256" key="2">
    <source>
        <dbReference type="SAM" id="SignalP"/>
    </source>
</evidence>
<proteinExistence type="predicted"/>
<gene>
    <name evidence="4" type="ORF">ATE37_00525</name>
</gene>
<dbReference type="InterPro" id="IPR027843">
    <property type="entry name" value="DUF4440"/>
</dbReference>
<feature type="domain" description="DUF4440" evidence="3">
    <location>
        <begin position="66"/>
        <end position="172"/>
    </location>
</feature>
<dbReference type="Gene3D" id="3.10.450.50">
    <property type="match status" value="1"/>
</dbReference>
<keyword evidence="2" id="KW-0732">Signal</keyword>
<feature type="compositionally biased region" description="Low complexity" evidence="1">
    <location>
        <begin position="31"/>
        <end position="44"/>
    </location>
</feature>
<sequence>MKRLLYLAVIILSIAGLTACSQAEKGSQMNQSESSASQTSSTETGVEQGQIESNTTDLSKEDQEAIISRYEELQQALIDQNIPTLKQLLPDDYIAVHITGRRQTKEEWLKDIENGDMRYFHFTDLHYRFSQEGNRVQLGIRQRITANIYGSEGTWSIPGTRVFEKRDGEWQIVG</sequence>
<dbReference type="RefSeq" id="WP_084867690.1">
    <property type="nucleotide sequence ID" value="NZ_LNVH01000002.1"/>
</dbReference>